<keyword evidence="4 7" id="KW-0812">Transmembrane</keyword>
<name>I4CCX9_DESTA</name>
<keyword evidence="5 7" id="KW-1133">Transmembrane helix</keyword>
<accession>I4CCX9</accession>
<dbReference type="PANTHER" id="PTHR30188:SF4">
    <property type="entry name" value="PROTEIN TRIGALACTOSYLDIACYLGLYCEROL 1, CHLOROPLASTIC"/>
    <property type="match status" value="1"/>
</dbReference>
<evidence type="ECO:0000256" key="3">
    <source>
        <dbReference type="ARBA" id="ARBA00022448"/>
    </source>
</evidence>
<dbReference type="AlphaFoldDB" id="I4CCX9"/>
<dbReference type="EMBL" id="CP003360">
    <property type="protein sequence ID" value="AFM27420.1"/>
    <property type="molecule type" value="Genomic_DNA"/>
</dbReference>
<evidence type="ECO:0000256" key="7">
    <source>
        <dbReference type="RuleBase" id="RU362044"/>
    </source>
</evidence>
<dbReference type="PANTHER" id="PTHR30188">
    <property type="entry name" value="ABC TRANSPORTER PERMEASE PROTEIN-RELATED"/>
    <property type="match status" value="1"/>
</dbReference>
<keyword evidence="3" id="KW-0813">Transport</keyword>
<evidence type="ECO:0000313" key="8">
    <source>
        <dbReference type="EMBL" id="AFM27420.1"/>
    </source>
</evidence>
<feature type="transmembrane region" description="Helical" evidence="7">
    <location>
        <begin position="12"/>
        <end position="36"/>
    </location>
</feature>
<dbReference type="InterPro" id="IPR030802">
    <property type="entry name" value="Permease_MalE"/>
</dbReference>
<evidence type="ECO:0000256" key="2">
    <source>
        <dbReference type="ARBA" id="ARBA00007556"/>
    </source>
</evidence>
<evidence type="ECO:0000313" key="9">
    <source>
        <dbReference type="Proteomes" id="UP000006055"/>
    </source>
</evidence>
<keyword evidence="9" id="KW-1185">Reference proteome</keyword>
<dbReference type="InterPro" id="IPR003453">
    <property type="entry name" value="ABC_MlaE_roteobac"/>
</dbReference>
<dbReference type="HOGENOM" id="CLU_045686_1_1_7"/>
<dbReference type="GO" id="GO:0043190">
    <property type="term" value="C:ATP-binding cassette (ABC) transporter complex"/>
    <property type="evidence" value="ECO:0007669"/>
    <property type="project" value="InterPro"/>
</dbReference>
<feature type="transmembrane region" description="Helical" evidence="7">
    <location>
        <begin position="56"/>
        <end position="77"/>
    </location>
</feature>
<feature type="transmembrane region" description="Helical" evidence="7">
    <location>
        <begin position="239"/>
        <end position="263"/>
    </location>
</feature>
<protein>
    <submittedName>
        <fullName evidence="8">Conserved hypothetical integral membrane protein</fullName>
    </submittedName>
</protein>
<evidence type="ECO:0000256" key="4">
    <source>
        <dbReference type="ARBA" id="ARBA00022692"/>
    </source>
</evidence>
<evidence type="ECO:0000256" key="1">
    <source>
        <dbReference type="ARBA" id="ARBA00004141"/>
    </source>
</evidence>
<evidence type="ECO:0000256" key="6">
    <source>
        <dbReference type="ARBA" id="ARBA00023136"/>
    </source>
</evidence>
<feature type="transmembrane region" description="Helical" evidence="7">
    <location>
        <begin position="153"/>
        <end position="178"/>
    </location>
</feature>
<dbReference type="RefSeq" id="WP_014812527.1">
    <property type="nucleotide sequence ID" value="NC_018025.1"/>
</dbReference>
<dbReference type="eggNOG" id="COG0767">
    <property type="taxonomic scope" value="Bacteria"/>
</dbReference>
<organism evidence="8 9">
    <name type="scientific">Desulfomonile tiedjei (strain ATCC 49306 / DSM 6799 / DCB-1)</name>
    <dbReference type="NCBI Taxonomy" id="706587"/>
    <lineage>
        <taxon>Bacteria</taxon>
        <taxon>Pseudomonadati</taxon>
        <taxon>Thermodesulfobacteriota</taxon>
        <taxon>Desulfomonilia</taxon>
        <taxon>Desulfomonilales</taxon>
        <taxon>Desulfomonilaceae</taxon>
        <taxon>Desulfomonile</taxon>
    </lineage>
</organism>
<dbReference type="STRING" id="706587.Desti_4804"/>
<feature type="transmembrane region" description="Helical" evidence="7">
    <location>
        <begin position="207"/>
        <end position="227"/>
    </location>
</feature>
<reference evidence="9" key="1">
    <citation type="submission" date="2012-06" db="EMBL/GenBank/DDBJ databases">
        <title>Complete sequence of chromosome of Desulfomonile tiedjei DSM 6799.</title>
        <authorList>
            <person name="Lucas S."/>
            <person name="Copeland A."/>
            <person name="Lapidus A."/>
            <person name="Glavina del Rio T."/>
            <person name="Dalin E."/>
            <person name="Tice H."/>
            <person name="Bruce D."/>
            <person name="Goodwin L."/>
            <person name="Pitluck S."/>
            <person name="Peters L."/>
            <person name="Ovchinnikova G."/>
            <person name="Zeytun A."/>
            <person name="Lu M."/>
            <person name="Kyrpides N."/>
            <person name="Mavromatis K."/>
            <person name="Ivanova N."/>
            <person name="Brettin T."/>
            <person name="Detter J.C."/>
            <person name="Han C."/>
            <person name="Larimer F."/>
            <person name="Land M."/>
            <person name="Hauser L."/>
            <person name="Markowitz V."/>
            <person name="Cheng J.-F."/>
            <person name="Hugenholtz P."/>
            <person name="Woyke T."/>
            <person name="Wu D."/>
            <person name="Spring S."/>
            <person name="Schroeder M."/>
            <person name="Brambilla E."/>
            <person name="Klenk H.-P."/>
            <person name="Eisen J.A."/>
        </authorList>
    </citation>
    <scope>NUCLEOTIDE SEQUENCE [LARGE SCALE GENOMIC DNA]</scope>
    <source>
        <strain evidence="9">ATCC 49306 / DSM 6799 / DCB-1</strain>
    </source>
</reference>
<dbReference type="Proteomes" id="UP000006055">
    <property type="component" value="Chromosome"/>
</dbReference>
<sequence>MKPSQIVKATFSEILSSALSIAADLGRVLILFWQVVTLAFRPPFRFGELMRQLDFLGVQSVALIVFTGAFTGMVSALQTYNGVSRFGAHSMVGATVALGLTRELGPVLSSLMIIGRTVSSMAAEIGTMRTTQQIDALRSMAINPVHYLIVPRVIAMILVLPVLSIFFSFSGMVGAYFMSMHSLGIDESTFMTGIKAYLSLEDITHGLFKSLVFGLVISLIGCSEGYYSPLGARGVARATTTSVVTSSVMVLIIDYFMTALMFAPST</sequence>
<comment type="subcellular location">
    <subcellularLocation>
        <location evidence="1">Membrane</location>
        <topology evidence="1">Multi-pass membrane protein</topology>
    </subcellularLocation>
</comment>
<dbReference type="KEGG" id="dti:Desti_4804"/>
<dbReference type="Pfam" id="PF02405">
    <property type="entry name" value="MlaE"/>
    <property type="match status" value="1"/>
</dbReference>
<proteinExistence type="inferred from homology"/>
<dbReference type="GO" id="GO:0005548">
    <property type="term" value="F:phospholipid transporter activity"/>
    <property type="evidence" value="ECO:0007669"/>
    <property type="project" value="TreeGrafter"/>
</dbReference>
<dbReference type="NCBIfam" id="TIGR00056">
    <property type="entry name" value="MlaE family lipid ABC transporter permease subunit"/>
    <property type="match status" value="1"/>
</dbReference>
<keyword evidence="6 7" id="KW-0472">Membrane</keyword>
<evidence type="ECO:0000256" key="5">
    <source>
        <dbReference type="ARBA" id="ARBA00022989"/>
    </source>
</evidence>
<comment type="similarity">
    <text evidence="2 7">Belongs to the MlaE permease family.</text>
</comment>
<gene>
    <name evidence="8" type="ordered locus">Desti_4804</name>
</gene>
<dbReference type="PATRIC" id="fig|706587.4.peg.5440"/>